<dbReference type="Pfam" id="PF04333">
    <property type="entry name" value="MlaA"/>
    <property type="match status" value="1"/>
</dbReference>
<dbReference type="RefSeq" id="WP_073102863.1">
    <property type="nucleotide sequence ID" value="NZ_FQXE01000004.1"/>
</dbReference>
<sequence>MNQFSTPVPKSGGRMIRMAAMLGATTLAAGCATVNHPNPDDPWESYNRGMYTFNDTVDRALLKPIASGYDALTPQPVQTCIHNIFNNVADVWSAANSFLQGRGHDFVNTLGRVLFNSTMGLGGCIDVASMNGSRRIQNDFGVTLGVWGVKSGPYVVLPFLGSSSVRDGTGTLGTFAAGVSPITPVFEIDNVPLRNSIIGLYVVDTRASLLDADKLVNEVALDRYSFIRDAYMQRRKAQVDSRRADAGLPDYGEDNLPDYSDDEAPATPPPAPAATTPQ</sequence>
<keyword evidence="4" id="KW-0449">Lipoprotein</keyword>
<dbReference type="STRING" id="658167.SAMN04488135_104189"/>
<gene>
    <name evidence="4" type="ORF">SAMN04488135_104189</name>
</gene>
<keyword evidence="5" id="KW-1185">Reference proteome</keyword>
<feature type="compositionally biased region" description="Acidic residues" evidence="3">
    <location>
        <begin position="251"/>
        <end position="264"/>
    </location>
</feature>
<dbReference type="Proteomes" id="UP000184226">
    <property type="component" value="Unassembled WGS sequence"/>
</dbReference>
<dbReference type="AlphaFoldDB" id="A0A1M5V0L8"/>
<dbReference type="EMBL" id="FQXE01000004">
    <property type="protein sequence ID" value="SHH68847.1"/>
    <property type="molecule type" value="Genomic_DNA"/>
</dbReference>
<evidence type="ECO:0000256" key="1">
    <source>
        <dbReference type="ARBA" id="ARBA00010634"/>
    </source>
</evidence>
<keyword evidence="2" id="KW-0732">Signal</keyword>
<dbReference type="PANTHER" id="PTHR30035:SF3">
    <property type="entry name" value="INTERMEMBRANE PHOSPHOLIPID TRANSPORT SYSTEM LIPOPROTEIN MLAA"/>
    <property type="match status" value="1"/>
</dbReference>
<dbReference type="GO" id="GO:0120010">
    <property type="term" value="P:intermembrane phospholipid transfer"/>
    <property type="evidence" value="ECO:0007669"/>
    <property type="project" value="TreeGrafter"/>
</dbReference>
<evidence type="ECO:0000313" key="4">
    <source>
        <dbReference type="EMBL" id="SHH68847.1"/>
    </source>
</evidence>
<name>A0A1M5V0L8_9BURK</name>
<accession>A0A1M5V0L8</accession>
<reference evidence="4 5" key="1">
    <citation type="submission" date="2016-11" db="EMBL/GenBank/DDBJ databases">
        <authorList>
            <person name="Jaros S."/>
            <person name="Januszkiewicz K."/>
            <person name="Wedrychowicz H."/>
        </authorList>
    </citation>
    <scope>NUCLEOTIDE SEQUENCE [LARGE SCALE GENOMIC DNA]</scope>
    <source>
        <strain evidence="4 5">CGMCC 1.10190</strain>
    </source>
</reference>
<protein>
    <submittedName>
        <fullName evidence="4">Phospholipid-binding lipoprotein MlaA</fullName>
    </submittedName>
</protein>
<feature type="region of interest" description="Disordered" evidence="3">
    <location>
        <begin position="238"/>
        <end position="278"/>
    </location>
</feature>
<dbReference type="PANTHER" id="PTHR30035">
    <property type="entry name" value="LIPOPROTEIN VACJ-RELATED"/>
    <property type="match status" value="1"/>
</dbReference>
<evidence type="ECO:0000256" key="2">
    <source>
        <dbReference type="ARBA" id="ARBA00022729"/>
    </source>
</evidence>
<evidence type="ECO:0000313" key="5">
    <source>
        <dbReference type="Proteomes" id="UP000184226"/>
    </source>
</evidence>
<dbReference type="InterPro" id="IPR007428">
    <property type="entry name" value="MlaA"/>
</dbReference>
<comment type="similarity">
    <text evidence="1">Belongs to the MlaA family.</text>
</comment>
<dbReference type="PRINTS" id="PR01805">
    <property type="entry name" value="VACJLIPOPROT"/>
</dbReference>
<organism evidence="4 5">
    <name type="scientific">Pollutimonas bauzanensis</name>
    <dbReference type="NCBI Taxonomy" id="658167"/>
    <lineage>
        <taxon>Bacteria</taxon>
        <taxon>Pseudomonadati</taxon>
        <taxon>Pseudomonadota</taxon>
        <taxon>Betaproteobacteria</taxon>
        <taxon>Burkholderiales</taxon>
        <taxon>Alcaligenaceae</taxon>
        <taxon>Pollutimonas</taxon>
    </lineage>
</organism>
<proteinExistence type="inferred from homology"/>
<evidence type="ECO:0000256" key="3">
    <source>
        <dbReference type="SAM" id="MobiDB-lite"/>
    </source>
</evidence>
<dbReference type="GO" id="GO:0016020">
    <property type="term" value="C:membrane"/>
    <property type="evidence" value="ECO:0007669"/>
    <property type="project" value="InterPro"/>
</dbReference>